<comment type="caution">
    <text evidence="3">The sequence shown here is derived from an EMBL/GenBank/DDBJ whole genome shotgun (WGS) entry which is preliminary data.</text>
</comment>
<dbReference type="InterPro" id="IPR036397">
    <property type="entry name" value="RNaseH_sf"/>
</dbReference>
<feature type="compositionally biased region" description="Gly residues" evidence="2">
    <location>
        <begin position="2637"/>
        <end position="2648"/>
    </location>
</feature>
<feature type="region of interest" description="Disordered" evidence="2">
    <location>
        <begin position="359"/>
        <end position="427"/>
    </location>
</feature>
<evidence type="ECO:0000313" key="3">
    <source>
        <dbReference type="EMBL" id="CAK0903102.1"/>
    </source>
</evidence>
<feature type="compositionally biased region" description="Gly residues" evidence="2">
    <location>
        <begin position="1"/>
        <end position="10"/>
    </location>
</feature>
<proteinExistence type="predicted"/>
<feature type="compositionally biased region" description="Polar residues" evidence="2">
    <location>
        <begin position="405"/>
        <end position="416"/>
    </location>
</feature>
<feature type="region of interest" description="Disordered" evidence="2">
    <location>
        <begin position="2223"/>
        <end position="2245"/>
    </location>
</feature>
<name>A0ABN9XSX2_9DINO</name>
<feature type="compositionally biased region" description="Pro residues" evidence="2">
    <location>
        <begin position="2235"/>
        <end position="2244"/>
    </location>
</feature>
<feature type="compositionally biased region" description="Basic and acidic residues" evidence="2">
    <location>
        <begin position="375"/>
        <end position="385"/>
    </location>
</feature>
<dbReference type="Proteomes" id="UP001189429">
    <property type="component" value="Unassembled WGS sequence"/>
</dbReference>
<gene>
    <name evidence="3" type="ORF">PCOR1329_LOCUS79504</name>
</gene>
<feature type="compositionally biased region" description="Gly residues" evidence="2">
    <location>
        <begin position="105"/>
        <end position="117"/>
    </location>
</feature>
<feature type="region of interest" description="Disordered" evidence="2">
    <location>
        <begin position="800"/>
        <end position="1064"/>
    </location>
</feature>
<evidence type="ECO:0008006" key="5">
    <source>
        <dbReference type="Google" id="ProtNLM"/>
    </source>
</evidence>
<feature type="compositionally biased region" description="Low complexity" evidence="2">
    <location>
        <begin position="846"/>
        <end position="864"/>
    </location>
</feature>
<feature type="region of interest" description="Disordered" evidence="2">
    <location>
        <begin position="1"/>
        <end position="40"/>
    </location>
</feature>
<organism evidence="3 4">
    <name type="scientific">Prorocentrum cordatum</name>
    <dbReference type="NCBI Taxonomy" id="2364126"/>
    <lineage>
        <taxon>Eukaryota</taxon>
        <taxon>Sar</taxon>
        <taxon>Alveolata</taxon>
        <taxon>Dinophyceae</taxon>
        <taxon>Prorocentrales</taxon>
        <taxon>Prorocentraceae</taxon>
        <taxon>Prorocentrum</taxon>
    </lineage>
</organism>
<keyword evidence="1" id="KW-0175">Coiled coil</keyword>
<feature type="compositionally biased region" description="Basic residues" evidence="2">
    <location>
        <begin position="386"/>
        <end position="398"/>
    </location>
</feature>
<feature type="region of interest" description="Disordered" evidence="2">
    <location>
        <begin position="746"/>
        <end position="767"/>
    </location>
</feature>
<feature type="region of interest" description="Disordered" evidence="2">
    <location>
        <begin position="2545"/>
        <end position="2676"/>
    </location>
</feature>
<evidence type="ECO:0000313" key="4">
    <source>
        <dbReference type="Proteomes" id="UP001189429"/>
    </source>
</evidence>
<feature type="compositionally biased region" description="Basic and acidic residues" evidence="2">
    <location>
        <begin position="2545"/>
        <end position="2564"/>
    </location>
</feature>
<feature type="compositionally biased region" description="Low complexity" evidence="2">
    <location>
        <begin position="24"/>
        <end position="39"/>
    </location>
</feature>
<feature type="compositionally biased region" description="Basic and acidic residues" evidence="2">
    <location>
        <begin position="2583"/>
        <end position="2601"/>
    </location>
</feature>
<dbReference type="EMBL" id="CAUYUJ010021170">
    <property type="protein sequence ID" value="CAK0903102.1"/>
    <property type="molecule type" value="Genomic_DNA"/>
</dbReference>
<feature type="compositionally biased region" description="Acidic residues" evidence="2">
    <location>
        <begin position="2374"/>
        <end position="2391"/>
    </location>
</feature>
<feature type="coiled-coil region" evidence="1">
    <location>
        <begin position="175"/>
        <end position="230"/>
    </location>
</feature>
<feature type="region of interest" description="Disordered" evidence="2">
    <location>
        <begin position="89"/>
        <end position="128"/>
    </location>
</feature>
<feature type="compositionally biased region" description="Basic and acidic residues" evidence="2">
    <location>
        <begin position="305"/>
        <end position="318"/>
    </location>
</feature>
<feature type="compositionally biased region" description="Basic and acidic residues" evidence="2">
    <location>
        <begin position="2650"/>
        <end position="2676"/>
    </location>
</feature>
<feature type="compositionally biased region" description="Basic and acidic residues" evidence="2">
    <location>
        <begin position="2355"/>
        <end position="2371"/>
    </location>
</feature>
<feature type="region of interest" description="Disordered" evidence="2">
    <location>
        <begin position="2350"/>
        <end position="2407"/>
    </location>
</feature>
<evidence type="ECO:0000256" key="1">
    <source>
        <dbReference type="SAM" id="Coils"/>
    </source>
</evidence>
<keyword evidence="4" id="KW-1185">Reference proteome</keyword>
<feature type="compositionally biased region" description="Polar residues" evidence="2">
    <location>
        <begin position="957"/>
        <end position="968"/>
    </location>
</feature>
<sequence length="2730" mass="303667">MGSGGGGRGAGSAWSGTPNRQRVPPWKRSSSGSRPPRSSYVVCDGCSRWRYCKNITSKGDLCICGKNLACLVPDGHVFRDEDGGWVAAQPQGGTSPRISWADGWQPGGGAGGKGQGGQRQPPPHDKTADLKAAAAAAYGKLSKDDPLRQHYEALWPELAAAKPPADQPVVGFKAVEAAARRLDKLQKKVRSAGEQVESAQQYLAESERKLREAMEASIAAEDEFDKLKATVGKQEAPAEPADEKPTLAALLEQFEHEPDDFHKWSEPDKEVWRAAKAKGERMAQTVKEHEEETAKHLRLLEEETARHQEQLRQLEQARTKRLSKSGEPDPEAAEAPPGKRVPPQALRQQGQLLRLRLTAPRQLPNQKQVQQNMTKQRDAELEWRPTSRRRGRRSRRPNAPRQSSTQKGKVTTQQGSRPKASAKKARRPYHIDFFNATTWGPQAQGYLMEINDTKDRDIIGIAEHHLRQPAQIGKARAALRRNGMHSYWTKARPGEGEGTRGGTCAITRGSLDVQDRIAGFDEHYLHEDGSDVTVVISNLHKVRFAVAFVYLECGTGFGERSVDILCDLREKMAGLAPHFDQLELLRTVPWKPHIGIRLKLRGRPLKLKGRVLRRPAAIKPPVAVERMPKSRAACRRAARGGQEAMRRRQQALAEAGCDHEENDMEPVPQLYYDKEAHHVIPDELWQATSERVNLRVYDELPQHLQHTVVGKMMERDMLDLGQQYDHFASTLELSLCESIGIPEEERGRHLGHSRPPSYKSARIKDTVTSTPWAGVERKIHAWWAEISSLVRQLSHRDARAQEAAAWRQGKTHAPPDEDSGGGQGPLESEPGPVMSGSQEGHEEGDPAPALSPSKSSGGSSVARSPTERGKGPPELQQRSAGSGGAAGGDPDLHVGQTHSTADSCPEGMHRGALPPPAGRNSMDIQDHDPFEDEEDYLEYRQEIADQENSDGYHQHIEGQQASLESSQTARRRAAGPDSHPPAGRSTMDVQDLDPFEEEEDRVQNRQESADQEDCDEYHQRIEGQQDGNGYGQTARRQAAGSEADEQRDMGLPPSDPWNDDQHQREREDYVAMRDDLEHWAAIWMDNLVQLPTDNSNWMQICVPFLETILGGGGNNGMVRLLRRRYQQAGLSHIIRDLCERAWRDMQNHDAEAFSKDLRESGRQTQQQINTRQQLAQQLNQPDPGRLNDEGAAKDQQQALLADLHAIAEGALVDPGTISRVAEEVKSMAKLLTKAVKKAYIHWVHDATAGSAKMAHAYTKAAERSHLEDILEHEGQVINHPQQLVDLRKEAWQRRWTRDAQKAERIQEALAKLRQAALAQENTLEPISKDIIGSIIQHLKSNAGQGADWWRAPELKAMGAQGLEDFVQCLTSCEQRAAWPWQFYLVLELLLGKKQGIGGERPIGLMPMPYRIWSAARRPIVATWSKAAAGFWDTAVAGSSALRVAMHRLMRAEAATEMGFHAAGVFYEAANFYDNIGLDQLIEKASALQCPLLPLAMAVQMYLAPRAIMAHSLFSDIFEPTNSMVASCGQAVDLTRPLLYGILDAAHRHHIFVVMQQYLDDLALQVEGARRQVIDQIKHVAALVHDGFKQLAIPISVKTAVVASDKDLQAEVASILDSLGTPNKQPGVVRDLGVDTSLGKQLRRPTHAARQAKAKQRVAKLRGLAKTDARGAAKVYAAGAYCQQAWDLPAHGITPTEAKLVRATEAALLTGGHKAGRCTSTILLIQRGMQEAVTRAIGDQIKQFWLTVVDHPTELKRYQRGWLLLYAKLGALEPNRRWQQAAMLETIAVAGIWTRERRRAANLNQEGDDTCARCGEAIETEEHRYYACPANAEIGHSNDTDLAKKAKDALDQRQDLHFWLRGIPPAAWAAKVDPDEDAAKAAQIFCTSEEAQAAAQSGHKVRADYVFTDGSGGAGETARDPRLRRCGWAVVAFRFDEQGRPQEVAAWHGTIRAPHTVPRAELTAMSKAIGYTTAATARGLNIVSDCKCALDALKQIQDPEDLDYRSTNCDLWLQTKQQLQNSTDTIMGHHIPSHLIEHPTELERWNGPTWWVIGNGMADKYAGWGAEHGALDPDIIVQQQIRDQITMAVQNRLLAINMAATVEDPNKDQHGNVRLDFKAVQIGTQVVHGSHKTQCTHGWLWCEKCGGTSYLGDHKSRIVAGVARKLARPCQPPAAAGRRVLEDMQRGKLPRGAKPAADPADEGLDEITMPGEFKLGQTNHEVIDLDGDSSEAGDPQPAPQQPPSHPYSVVHASLRLVDHMEGYAELWMNMVDQGVWDDMDDWTDTQEQTRAVTAQEIQQIKDVCEEVWRNTHRTRRRLMTRMLTLPYGAWQQAARVHMDAFHNRRNNIIAHSIPSSERRPLPRTAEASREWSTENLDDEDSTPDSEAPELEGEPSSQEMETMAGPDQRHDANSLMQTAVQVAVTLTKPVGPDLMKFVSEADEAGLLHPRLRHNKGEADQDPEQEVAWLERNRLEQLMQSLAGCWSQKEGELGWPSWQAACVPHVLRALQTGAYQRLFSHVSGTSRQRSQRRAAEEICRLAWLNSGEERRQIQQQDPKEAERRRATAEQILGVTEPEVRSRRRSTKDMADLDHFPEEENREDSPQQAVDKQSSDDNHQQFPDVQHSIGHHLADRRGPQRGEGLGHGGPQRGEGLDRRSKDKQRIEAEVPDEPSEHDADVLTNSVVDRTKGKQRLEAEAYDVPSEQKADLLTNSVVDRTGTVRDAAYPRAVRG</sequence>
<protein>
    <recommendedName>
        <fullName evidence="5">RNase H type-1 domain-containing protein</fullName>
    </recommendedName>
</protein>
<evidence type="ECO:0000256" key="2">
    <source>
        <dbReference type="SAM" id="MobiDB-lite"/>
    </source>
</evidence>
<feature type="compositionally biased region" description="Acidic residues" evidence="2">
    <location>
        <begin position="990"/>
        <end position="1000"/>
    </location>
</feature>
<dbReference type="Gene3D" id="3.30.420.10">
    <property type="entry name" value="Ribonuclease H-like superfamily/Ribonuclease H"/>
    <property type="match status" value="1"/>
</dbReference>
<feature type="compositionally biased region" description="Polar residues" evidence="2">
    <location>
        <begin position="363"/>
        <end position="374"/>
    </location>
</feature>
<reference evidence="3" key="1">
    <citation type="submission" date="2023-10" db="EMBL/GenBank/DDBJ databases">
        <authorList>
            <person name="Chen Y."/>
            <person name="Shah S."/>
            <person name="Dougan E. K."/>
            <person name="Thang M."/>
            <person name="Chan C."/>
        </authorList>
    </citation>
    <scope>NUCLEOTIDE SEQUENCE [LARGE SCALE GENOMIC DNA]</scope>
</reference>
<accession>A0ABN9XSX2</accession>
<feature type="region of interest" description="Disordered" evidence="2">
    <location>
        <begin position="305"/>
        <end position="344"/>
    </location>
</feature>